<feature type="non-terminal residue" evidence="1">
    <location>
        <position position="1"/>
    </location>
</feature>
<name>A0A0F9BYQ4_9ZZZZ</name>
<comment type="caution">
    <text evidence="1">The sequence shown here is derived from an EMBL/GenBank/DDBJ whole genome shotgun (WGS) entry which is preliminary data.</text>
</comment>
<gene>
    <name evidence="1" type="ORF">LCGC14_2388940</name>
</gene>
<evidence type="ECO:0000313" key="1">
    <source>
        <dbReference type="EMBL" id="KKL27065.1"/>
    </source>
</evidence>
<protein>
    <submittedName>
        <fullName evidence="1">Uncharacterized protein</fullName>
    </submittedName>
</protein>
<dbReference type="AlphaFoldDB" id="A0A0F9BYQ4"/>
<proteinExistence type="predicted"/>
<sequence length="46" mass="5039">EACRAIVNMSQAWMDGTHPYMGDALTAARYKDIANAAIAKAERIEL</sequence>
<organism evidence="1">
    <name type="scientific">marine sediment metagenome</name>
    <dbReference type="NCBI Taxonomy" id="412755"/>
    <lineage>
        <taxon>unclassified sequences</taxon>
        <taxon>metagenomes</taxon>
        <taxon>ecological metagenomes</taxon>
    </lineage>
</organism>
<dbReference type="EMBL" id="LAZR01035609">
    <property type="protein sequence ID" value="KKL27065.1"/>
    <property type="molecule type" value="Genomic_DNA"/>
</dbReference>
<reference evidence="1" key="1">
    <citation type="journal article" date="2015" name="Nature">
        <title>Complex archaea that bridge the gap between prokaryotes and eukaryotes.</title>
        <authorList>
            <person name="Spang A."/>
            <person name="Saw J.H."/>
            <person name="Jorgensen S.L."/>
            <person name="Zaremba-Niedzwiedzka K."/>
            <person name="Martijn J."/>
            <person name="Lind A.E."/>
            <person name="van Eijk R."/>
            <person name="Schleper C."/>
            <person name="Guy L."/>
            <person name="Ettema T.J."/>
        </authorList>
    </citation>
    <scope>NUCLEOTIDE SEQUENCE</scope>
</reference>
<accession>A0A0F9BYQ4</accession>